<keyword evidence="2" id="KW-1185">Reference proteome</keyword>
<evidence type="ECO:0000313" key="2">
    <source>
        <dbReference type="Proteomes" id="UP000217199"/>
    </source>
</evidence>
<dbReference type="AlphaFoldDB" id="A0A286U896"/>
<name>A0A286U896_9AGAM</name>
<gene>
    <name evidence="1" type="ORF">PNOK_0864600</name>
</gene>
<dbReference type="InParanoid" id="A0A286U896"/>
<proteinExistence type="predicted"/>
<evidence type="ECO:0000313" key="1">
    <source>
        <dbReference type="EMBL" id="PAV15788.1"/>
    </source>
</evidence>
<dbReference type="EMBL" id="NBII01000009">
    <property type="protein sequence ID" value="PAV15788.1"/>
    <property type="molecule type" value="Genomic_DNA"/>
</dbReference>
<reference evidence="1 2" key="1">
    <citation type="journal article" date="2017" name="Mol. Ecol.">
        <title>Comparative and population genomic landscape of Phellinus noxius: A hypervariable fungus causing root rot in trees.</title>
        <authorList>
            <person name="Chung C.L."/>
            <person name="Lee T.J."/>
            <person name="Akiba M."/>
            <person name="Lee H.H."/>
            <person name="Kuo T.H."/>
            <person name="Liu D."/>
            <person name="Ke H.M."/>
            <person name="Yokoi T."/>
            <person name="Roa M.B."/>
            <person name="Lu M.J."/>
            <person name="Chang Y.Y."/>
            <person name="Ann P.J."/>
            <person name="Tsai J.N."/>
            <person name="Chen C.Y."/>
            <person name="Tzean S.S."/>
            <person name="Ota Y."/>
            <person name="Hattori T."/>
            <person name="Sahashi N."/>
            <person name="Liou R.F."/>
            <person name="Kikuchi T."/>
            <person name="Tsai I.J."/>
        </authorList>
    </citation>
    <scope>NUCLEOTIDE SEQUENCE [LARGE SCALE GENOMIC DNA]</scope>
    <source>
        <strain evidence="1 2">FFPRI411160</strain>
    </source>
</reference>
<accession>A0A286U896</accession>
<comment type="caution">
    <text evidence="1">The sequence shown here is derived from an EMBL/GenBank/DDBJ whole genome shotgun (WGS) entry which is preliminary data.</text>
</comment>
<sequence>MEGGNSRIKAVRFEPSAKECFCVSVASIRLVASRSSKYGQSGSTANCPSLASQRWIVPSSEPEALCFPPAEKATRLTFFPAIGAKFNEPLVYMENTTEVIWSLHSDFEAGLSLIGYYKQLLLLCALDVIKLPLGNPLSNWPILVF</sequence>
<dbReference type="Proteomes" id="UP000217199">
    <property type="component" value="Unassembled WGS sequence"/>
</dbReference>
<protein>
    <submittedName>
        <fullName evidence="1">Uncharacterized protein</fullName>
    </submittedName>
</protein>
<organism evidence="1 2">
    <name type="scientific">Pyrrhoderma noxium</name>
    <dbReference type="NCBI Taxonomy" id="2282107"/>
    <lineage>
        <taxon>Eukaryota</taxon>
        <taxon>Fungi</taxon>
        <taxon>Dikarya</taxon>
        <taxon>Basidiomycota</taxon>
        <taxon>Agaricomycotina</taxon>
        <taxon>Agaricomycetes</taxon>
        <taxon>Hymenochaetales</taxon>
        <taxon>Hymenochaetaceae</taxon>
        <taxon>Pyrrhoderma</taxon>
    </lineage>
</organism>